<evidence type="ECO:0000256" key="9">
    <source>
        <dbReference type="ARBA" id="ARBA00022989"/>
    </source>
</evidence>
<evidence type="ECO:0000313" key="16">
    <source>
        <dbReference type="Proteomes" id="UP000183642"/>
    </source>
</evidence>
<dbReference type="InterPro" id="IPR043538">
    <property type="entry name" value="XYLT"/>
</dbReference>
<dbReference type="GO" id="GO:0050650">
    <property type="term" value="P:chondroitin sulfate proteoglycan biosynthetic process"/>
    <property type="evidence" value="ECO:0007669"/>
    <property type="project" value="TreeGrafter"/>
</dbReference>
<dbReference type="GO" id="GO:0046872">
    <property type="term" value="F:metal ion binding"/>
    <property type="evidence" value="ECO:0007669"/>
    <property type="project" value="UniProtKB-KW"/>
</dbReference>
<keyword evidence="7" id="KW-0256">Endoplasmic reticulum</keyword>
<dbReference type="EMBL" id="FOWE01000003">
    <property type="protein sequence ID" value="SFO10015.1"/>
    <property type="molecule type" value="Genomic_DNA"/>
</dbReference>
<proteinExistence type="predicted"/>
<protein>
    <recommendedName>
        <fullName evidence="14">Peptide O-xylosyltransferase</fullName>
    </recommendedName>
</protein>
<keyword evidence="16" id="KW-1185">Reference proteome</keyword>
<keyword evidence="8" id="KW-0735">Signal-anchor</keyword>
<dbReference type="RefSeq" id="WP_075012792.1">
    <property type="nucleotide sequence ID" value="NZ_FOWE01000003.1"/>
</dbReference>
<gene>
    <name evidence="15" type="ORF">SAMN05660359_01387</name>
</gene>
<evidence type="ECO:0000256" key="6">
    <source>
        <dbReference type="ARBA" id="ARBA00022723"/>
    </source>
</evidence>
<sequence length="294" mass="33876">MDIAYVISAYRLPHQLVRLVSRLQDEGVTFLVHVDAKSGHEVTGPILEKLGGRPDVHLLDRHPCHWGDFGHVEASLKGIRRIVERRIPCDRVVLLTGQDYPVTDRAAIREFFEAHPDSEYLEHFPLPREGWFRGGMPRLEHWHFWWGGRHIELPVNSRRIPAKPQFIGRILPKRRPLPSGLRPYGGGGYWSLSREAVEYIHAFLGQDPAYCRYFRRVYIPDEIFFQTLLLNSPLRDRVVNDDLRYTVWRDDARSPAVLGVGDVADIRASQALFARKFDTGVDARVLDLLDEACL</sequence>
<dbReference type="PANTHER" id="PTHR46025">
    <property type="entry name" value="XYLOSYLTRANSFERASE OXT"/>
    <property type="match status" value="1"/>
</dbReference>
<keyword evidence="9" id="KW-1133">Transmembrane helix</keyword>
<evidence type="ECO:0000313" key="15">
    <source>
        <dbReference type="EMBL" id="SFO10015.1"/>
    </source>
</evidence>
<keyword evidence="4" id="KW-0808">Transferase</keyword>
<keyword evidence="13" id="KW-0325">Glycoprotein</keyword>
<evidence type="ECO:0000256" key="3">
    <source>
        <dbReference type="ARBA" id="ARBA00022676"/>
    </source>
</evidence>
<keyword evidence="11" id="KW-0472">Membrane</keyword>
<dbReference type="InterPro" id="IPR003406">
    <property type="entry name" value="Glyco_trans_14"/>
</dbReference>
<dbReference type="AlphaFoldDB" id="A0A1I5EEZ1"/>
<keyword evidence="10" id="KW-0333">Golgi apparatus</keyword>
<evidence type="ECO:0000256" key="10">
    <source>
        <dbReference type="ARBA" id="ARBA00023034"/>
    </source>
</evidence>
<organism evidence="15 16">
    <name type="scientific">Geodermatophilus obscurus</name>
    <dbReference type="NCBI Taxonomy" id="1861"/>
    <lineage>
        <taxon>Bacteria</taxon>
        <taxon>Bacillati</taxon>
        <taxon>Actinomycetota</taxon>
        <taxon>Actinomycetes</taxon>
        <taxon>Geodermatophilales</taxon>
        <taxon>Geodermatophilaceae</taxon>
        <taxon>Geodermatophilus</taxon>
    </lineage>
</organism>
<comment type="subcellular location">
    <subcellularLocation>
        <location evidence="2">Endoplasmic reticulum membrane</location>
        <topology evidence="2">Single-pass type II membrane protein</topology>
    </subcellularLocation>
    <subcellularLocation>
        <location evidence="1">Golgi apparatus membrane</location>
        <topology evidence="1">Single-pass type II membrane protein</topology>
    </subcellularLocation>
</comment>
<evidence type="ECO:0000256" key="7">
    <source>
        <dbReference type="ARBA" id="ARBA00022824"/>
    </source>
</evidence>
<dbReference type="GO" id="GO:0030158">
    <property type="term" value="F:protein xylosyltransferase activity"/>
    <property type="evidence" value="ECO:0007669"/>
    <property type="project" value="InterPro"/>
</dbReference>
<keyword evidence="3" id="KW-0328">Glycosyltransferase</keyword>
<keyword evidence="6" id="KW-0479">Metal-binding</keyword>
<evidence type="ECO:0000256" key="5">
    <source>
        <dbReference type="ARBA" id="ARBA00022692"/>
    </source>
</evidence>
<evidence type="ECO:0000256" key="13">
    <source>
        <dbReference type="ARBA" id="ARBA00023180"/>
    </source>
</evidence>
<evidence type="ECO:0000256" key="2">
    <source>
        <dbReference type="ARBA" id="ARBA00004648"/>
    </source>
</evidence>
<name>A0A1I5EEZ1_9ACTN</name>
<evidence type="ECO:0000256" key="12">
    <source>
        <dbReference type="ARBA" id="ARBA00023157"/>
    </source>
</evidence>
<keyword evidence="12" id="KW-1015">Disulfide bond</keyword>
<keyword evidence="5" id="KW-0812">Transmembrane</keyword>
<dbReference type="GO" id="GO:0015012">
    <property type="term" value="P:heparan sulfate proteoglycan biosynthetic process"/>
    <property type="evidence" value="ECO:0007669"/>
    <property type="project" value="TreeGrafter"/>
</dbReference>
<evidence type="ECO:0000256" key="1">
    <source>
        <dbReference type="ARBA" id="ARBA00004323"/>
    </source>
</evidence>
<dbReference type="Pfam" id="PF02485">
    <property type="entry name" value="Branch"/>
    <property type="match status" value="1"/>
</dbReference>
<evidence type="ECO:0000256" key="4">
    <source>
        <dbReference type="ARBA" id="ARBA00022679"/>
    </source>
</evidence>
<dbReference type="PANTHER" id="PTHR46025:SF3">
    <property type="entry name" value="XYLOSYLTRANSFERASE OXT"/>
    <property type="match status" value="1"/>
</dbReference>
<reference evidence="16" key="1">
    <citation type="submission" date="2016-10" db="EMBL/GenBank/DDBJ databases">
        <authorList>
            <person name="Varghese N."/>
            <person name="Submissions S."/>
        </authorList>
    </citation>
    <scope>NUCLEOTIDE SEQUENCE [LARGE SCALE GENOMIC DNA]</scope>
    <source>
        <strain evidence="16">DSM 43161</strain>
    </source>
</reference>
<evidence type="ECO:0000256" key="14">
    <source>
        <dbReference type="ARBA" id="ARBA00042865"/>
    </source>
</evidence>
<evidence type="ECO:0000256" key="11">
    <source>
        <dbReference type="ARBA" id="ARBA00023136"/>
    </source>
</evidence>
<accession>A0A1I5EEZ1</accession>
<dbReference type="GO" id="GO:0016020">
    <property type="term" value="C:membrane"/>
    <property type="evidence" value="ECO:0007669"/>
    <property type="project" value="InterPro"/>
</dbReference>
<dbReference type="Proteomes" id="UP000183642">
    <property type="component" value="Unassembled WGS sequence"/>
</dbReference>
<evidence type="ECO:0000256" key="8">
    <source>
        <dbReference type="ARBA" id="ARBA00022968"/>
    </source>
</evidence>